<dbReference type="EMBL" id="JAWJWF010000001">
    <property type="protein sequence ID" value="KAK6641309.1"/>
    <property type="molecule type" value="Genomic_DNA"/>
</dbReference>
<proteinExistence type="predicted"/>
<protein>
    <submittedName>
        <fullName evidence="2">Uncharacterized protein</fullName>
    </submittedName>
</protein>
<evidence type="ECO:0000313" key="5">
    <source>
        <dbReference type="Proteomes" id="UP001372834"/>
    </source>
</evidence>
<dbReference type="Proteomes" id="UP001372834">
    <property type="component" value="Unassembled WGS sequence"/>
</dbReference>
<reference evidence="2 5" key="1">
    <citation type="submission" date="2023-10" db="EMBL/GenBank/DDBJ databases">
        <title>Genomes of two closely related lineages of the louse Polyplax serrata with different host specificities.</title>
        <authorList>
            <person name="Martinu J."/>
            <person name="Tarabai H."/>
            <person name="Stefka J."/>
            <person name="Hypsa V."/>
        </authorList>
    </citation>
    <scope>NUCLEOTIDE SEQUENCE [LARGE SCALE GENOMIC DNA]</scope>
    <source>
        <strain evidence="3">98ZLc_SE</strain>
        <strain evidence="2">HR10_N</strain>
    </source>
</reference>
<evidence type="ECO:0000313" key="3">
    <source>
        <dbReference type="EMBL" id="KAK6641309.1"/>
    </source>
</evidence>
<organism evidence="2 5">
    <name type="scientific">Polyplax serrata</name>
    <name type="common">Common mouse louse</name>
    <dbReference type="NCBI Taxonomy" id="468196"/>
    <lineage>
        <taxon>Eukaryota</taxon>
        <taxon>Metazoa</taxon>
        <taxon>Ecdysozoa</taxon>
        <taxon>Arthropoda</taxon>
        <taxon>Hexapoda</taxon>
        <taxon>Insecta</taxon>
        <taxon>Pterygota</taxon>
        <taxon>Neoptera</taxon>
        <taxon>Paraneoptera</taxon>
        <taxon>Psocodea</taxon>
        <taxon>Troctomorpha</taxon>
        <taxon>Phthiraptera</taxon>
        <taxon>Anoplura</taxon>
        <taxon>Polyplacidae</taxon>
        <taxon>Polyplax</taxon>
    </lineage>
</organism>
<sequence>MGCNSSSIVPVGENGKTVGKTGIKVQVNPSTPESIKINSASKESNGCFPRRTSSPPAKNSAEGTKNVFNSSNGNTKSTGFQPPKPPPPPPPPLAFDVPINDENVIKKLPPKRFRRFPSQQVENSRGLTREELNGKLQDAEIRRRLILSQRIQSAQQKIVQNKKLTHSDALSRKSEESLDEKNKLYIEEFKNG</sequence>
<name>A0AAN8PRA3_POLSC</name>
<evidence type="ECO:0000256" key="1">
    <source>
        <dbReference type="SAM" id="MobiDB-lite"/>
    </source>
</evidence>
<feature type="compositionally biased region" description="Pro residues" evidence="1">
    <location>
        <begin position="82"/>
        <end position="93"/>
    </location>
</feature>
<dbReference type="Proteomes" id="UP001359485">
    <property type="component" value="Unassembled WGS sequence"/>
</dbReference>
<keyword evidence="4" id="KW-1185">Reference proteome</keyword>
<feature type="compositionally biased region" description="Polar residues" evidence="1">
    <location>
        <begin position="51"/>
        <end position="80"/>
    </location>
</feature>
<evidence type="ECO:0000313" key="4">
    <source>
        <dbReference type="Proteomes" id="UP001359485"/>
    </source>
</evidence>
<dbReference type="AlphaFoldDB" id="A0AAN8PRA3"/>
<feature type="compositionally biased region" description="Polar residues" evidence="1">
    <location>
        <begin position="27"/>
        <end position="44"/>
    </location>
</feature>
<dbReference type="EMBL" id="JAWJWE010000008">
    <property type="protein sequence ID" value="KAK6631742.1"/>
    <property type="molecule type" value="Genomic_DNA"/>
</dbReference>
<evidence type="ECO:0000313" key="2">
    <source>
        <dbReference type="EMBL" id="KAK6631742.1"/>
    </source>
</evidence>
<comment type="caution">
    <text evidence="2">The sequence shown here is derived from an EMBL/GenBank/DDBJ whole genome shotgun (WGS) entry which is preliminary data.</text>
</comment>
<gene>
    <name evidence="2" type="ORF">RUM43_013806</name>
    <name evidence="3" type="ORF">RUM44_013018</name>
</gene>
<feature type="region of interest" description="Disordered" evidence="1">
    <location>
        <begin position="1"/>
        <end position="102"/>
    </location>
</feature>
<accession>A0AAN8PRA3</accession>